<dbReference type="EMBL" id="JACXAD010000032">
    <property type="protein sequence ID" value="MBD2770269.1"/>
    <property type="molecule type" value="Genomic_DNA"/>
</dbReference>
<dbReference type="InterPro" id="IPR036513">
    <property type="entry name" value="STAS_dom_sf"/>
</dbReference>
<dbReference type="Proteomes" id="UP000612233">
    <property type="component" value="Unassembled WGS sequence"/>
</dbReference>
<dbReference type="Gene3D" id="3.30.750.24">
    <property type="entry name" value="STAS domain"/>
    <property type="match status" value="1"/>
</dbReference>
<name>A0A927BHJ7_9BACT</name>
<gene>
    <name evidence="2" type="ORF">IC235_20475</name>
</gene>
<evidence type="ECO:0000313" key="2">
    <source>
        <dbReference type="EMBL" id="MBD2770269.1"/>
    </source>
</evidence>
<dbReference type="RefSeq" id="WP_191007078.1">
    <property type="nucleotide sequence ID" value="NZ_JACXAD010000032.1"/>
</dbReference>
<reference evidence="2" key="1">
    <citation type="submission" date="2020-09" db="EMBL/GenBank/DDBJ databases">
        <authorList>
            <person name="Kim M.K."/>
        </authorList>
    </citation>
    <scope>NUCLEOTIDE SEQUENCE</scope>
    <source>
        <strain evidence="2">BT664</strain>
    </source>
</reference>
<dbReference type="AlphaFoldDB" id="A0A927BHJ7"/>
<dbReference type="SUPFAM" id="SSF52091">
    <property type="entry name" value="SpoIIaa-like"/>
    <property type="match status" value="1"/>
</dbReference>
<proteinExistence type="predicted"/>
<feature type="compositionally biased region" description="Polar residues" evidence="1">
    <location>
        <begin position="92"/>
        <end position="102"/>
    </location>
</feature>
<protein>
    <submittedName>
        <fullName evidence="2">Anti-sigma factor antagonist</fullName>
    </submittedName>
</protein>
<evidence type="ECO:0000313" key="3">
    <source>
        <dbReference type="Proteomes" id="UP000612233"/>
    </source>
</evidence>
<feature type="region of interest" description="Disordered" evidence="1">
    <location>
        <begin position="92"/>
        <end position="119"/>
    </location>
</feature>
<evidence type="ECO:0000256" key="1">
    <source>
        <dbReference type="SAM" id="MobiDB-lite"/>
    </source>
</evidence>
<sequence>MLVVHHEALPEGYLLVLAPDPASPSVVELAHHLGRACGSGKPVVWVNCRLLDAVSSLTAQLLQACHHRLHQQRGQLVLCRVSEHLAQSLRQAFHQTQTNASAGPTYPLDGTAPPTGPAE</sequence>
<accession>A0A927BHJ7</accession>
<comment type="caution">
    <text evidence="2">The sequence shown here is derived from an EMBL/GenBank/DDBJ whole genome shotgun (WGS) entry which is preliminary data.</text>
</comment>
<keyword evidence="3" id="KW-1185">Reference proteome</keyword>
<organism evidence="2 3">
    <name type="scientific">Hymenobacter montanus</name>
    <dbReference type="NCBI Taxonomy" id="2771359"/>
    <lineage>
        <taxon>Bacteria</taxon>
        <taxon>Pseudomonadati</taxon>
        <taxon>Bacteroidota</taxon>
        <taxon>Cytophagia</taxon>
        <taxon>Cytophagales</taxon>
        <taxon>Hymenobacteraceae</taxon>
        <taxon>Hymenobacter</taxon>
    </lineage>
</organism>